<feature type="region of interest" description="Disordered" evidence="10">
    <location>
        <begin position="990"/>
        <end position="1012"/>
    </location>
</feature>
<evidence type="ECO:0000256" key="10">
    <source>
        <dbReference type="SAM" id="MobiDB-lite"/>
    </source>
</evidence>
<comment type="pathway">
    <text evidence="1">Carbohydrate degradation; glycolysis; pyruvate from D-glyceraldehyde 3-phosphate: step 4/5.</text>
</comment>
<dbReference type="SMART" id="SM01193">
    <property type="entry name" value="Enolase_N"/>
    <property type="match status" value="1"/>
</dbReference>
<dbReference type="Pfam" id="PF24293">
    <property type="entry name" value="TPR_Edg1"/>
    <property type="match status" value="2"/>
</dbReference>
<dbReference type="InterPro" id="IPR000941">
    <property type="entry name" value="Enolase"/>
</dbReference>
<feature type="domain" description="Enolase N-terminal" evidence="13">
    <location>
        <begin position="3"/>
        <end position="115"/>
    </location>
</feature>
<evidence type="ECO:0000256" key="6">
    <source>
        <dbReference type="ARBA" id="ARBA00023152"/>
    </source>
</evidence>
<evidence type="ECO:0000256" key="5">
    <source>
        <dbReference type="ARBA" id="ARBA00022842"/>
    </source>
</evidence>
<dbReference type="SMART" id="SM01192">
    <property type="entry name" value="Enolase_C"/>
    <property type="match status" value="1"/>
</dbReference>
<reference evidence="15" key="1">
    <citation type="submission" date="2016-11" db="UniProtKB">
        <authorList>
            <consortium name="WormBaseParasite"/>
        </authorList>
    </citation>
    <scope>IDENTIFICATION</scope>
</reference>
<dbReference type="PANTHER" id="PTHR11902:SF1">
    <property type="entry name" value="ENOLASE"/>
    <property type="match status" value="1"/>
</dbReference>
<dbReference type="InterPro" id="IPR029017">
    <property type="entry name" value="Enolase-like_N"/>
</dbReference>
<dbReference type="GO" id="GO:0000015">
    <property type="term" value="C:phosphopyruvate hydratase complex"/>
    <property type="evidence" value="ECO:0007669"/>
    <property type="project" value="InterPro"/>
</dbReference>
<evidence type="ECO:0000259" key="12">
    <source>
        <dbReference type="SMART" id="SM01192"/>
    </source>
</evidence>
<dbReference type="Gene3D" id="3.20.20.120">
    <property type="entry name" value="Enolase-like C-terminal domain"/>
    <property type="match status" value="1"/>
</dbReference>
<dbReference type="GO" id="GO:0004634">
    <property type="term" value="F:phosphopyruvate hydratase activity"/>
    <property type="evidence" value="ECO:0007669"/>
    <property type="project" value="UniProtKB-EC"/>
</dbReference>
<dbReference type="UniPathway" id="UPA00109">
    <property type="reaction ID" value="UER00187"/>
</dbReference>
<feature type="compositionally biased region" description="Basic and acidic residues" evidence="10">
    <location>
        <begin position="990"/>
        <end position="999"/>
    </location>
</feature>
<dbReference type="InterPro" id="IPR020811">
    <property type="entry name" value="Enolase_N"/>
</dbReference>
<evidence type="ECO:0000256" key="11">
    <source>
        <dbReference type="SAM" id="Phobius"/>
    </source>
</evidence>
<evidence type="ECO:0000256" key="4">
    <source>
        <dbReference type="ARBA" id="ARBA00017068"/>
    </source>
</evidence>
<dbReference type="InterPro" id="IPR020810">
    <property type="entry name" value="Enolase_C"/>
</dbReference>
<comment type="similarity">
    <text evidence="2">Belongs to the enolase family.</text>
</comment>
<dbReference type="InterPro" id="IPR056581">
    <property type="entry name" value="TPR_Edg1"/>
</dbReference>
<organism evidence="14 15">
    <name type="scientific">Heterorhabditis bacteriophora</name>
    <name type="common">Entomopathogenic nematode worm</name>
    <dbReference type="NCBI Taxonomy" id="37862"/>
    <lineage>
        <taxon>Eukaryota</taxon>
        <taxon>Metazoa</taxon>
        <taxon>Ecdysozoa</taxon>
        <taxon>Nematoda</taxon>
        <taxon>Chromadorea</taxon>
        <taxon>Rhabditida</taxon>
        <taxon>Rhabditina</taxon>
        <taxon>Rhabditomorpha</taxon>
        <taxon>Strongyloidea</taxon>
        <taxon>Heterorhabditidae</taxon>
        <taxon>Heterorhabditis</taxon>
    </lineage>
</organism>
<name>A0A1I7XDQ8_HETBA</name>
<keyword evidence="11" id="KW-0472">Membrane</keyword>
<dbReference type="Pfam" id="PF03952">
    <property type="entry name" value="Enolase_N"/>
    <property type="match status" value="1"/>
</dbReference>
<keyword evidence="5" id="KW-0460">Magnesium</keyword>
<sequence length="1104" mass="126515">MSITKVHARQIFDSRGNPTVEVDLFTDKGVFRAAVPSGASTGVHEALELRDKDKTMYHGKGNLDVTKQREIDEFMLALDGTENKSNLGANAILGVSLAVAKAGAVHKGLPLYKYIAELAGIDKASIGMHVIASDFYEDGKYDLDFIDPESDHSEVSVNQIGSVTESIDAAKLSRENGWGVMVSHRSGETEDTFIADLVVGLATGQEIENIPLKISKLFYMNGLNWESTSLEIPHGIALSIFNRVFSIWDLVFTYPDEQVPETFCLILEKFFSIISPLTKVCILISKVIMEKIYKKYLFSEDRDLPHLEKYCGDVTGVLTQYINDLGDHIEIQNNRDKFVRIKSKLSWFLLVIPRLTVYRLLVQCIDNKVIVPSVMRVLRSCESLFALELPSAENSSVHRSLLIDVLSKLLESESMRRQSVLQQDNFIYLVTSLCRRKKIIKEKSTEGEHYTRAPELLLLILELMIKYEQKVQSIADLCKNILKQLGEKLTADNVVFDIVTVKFIRNKCTLCMWWVQYALMHWFSHSLSHPKQQVSLFVLFTVLQFIFFQLPNNAYCTFQIPSGLFKALPLDIQERYDHITVDFPFSPTECFLRSLFELGLFDVDLSLALLDNAEHLGVFIHPLDDFLMEKISLALVDCCGKPFSENNIVILAPLISKIIATLDPTQDLRYFESFSETTYQGIRLITHILSLSTAVKIAFNKASFMELDMCGYSYESFDRPVDTYNVAMMLLQAFCELAKTHMEKEMVVLRRNELSNSPGLKDHYATPNEHFIRKDELVFVQLSTLFDVACSLTQLISSPMTTLYILISYLADLLCEVQKVRTCKSLDSLPCDYNKTNTVYAFVKSQQLLKSSVESLAVETSEDGGDNMKTKQQSTNYTYPEIPKTPKYSGIYGGKTFQEPHSFHALEKDEFYKSANNWEVPNARLLYRKSRRGREEGWLEKDEKKQYGNSCNWACCSGEVLREEHWTNNEKCHNKYKFCEKQCNRQMEGKVRISNDGRREKRNQKQNSTTSEYKNNEIKYGDIWQYLEGRSRQEDFLATANQISDSAMKHIVKKRLTLWNDVYVCQNGNEERLTDRRRFSPKVAFSIILLIIEYFMVNFCFVSL</sequence>
<evidence type="ECO:0000259" key="13">
    <source>
        <dbReference type="SMART" id="SM01193"/>
    </source>
</evidence>
<dbReference type="InterPro" id="IPR036849">
    <property type="entry name" value="Enolase-like_C_sf"/>
</dbReference>
<evidence type="ECO:0000256" key="3">
    <source>
        <dbReference type="ARBA" id="ARBA00012058"/>
    </source>
</evidence>
<evidence type="ECO:0000256" key="9">
    <source>
        <dbReference type="ARBA" id="ARBA00032132"/>
    </source>
</evidence>
<dbReference type="WBParaSite" id="Hba_15591">
    <property type="protein sequence ID" value="Hba_15591"/>
    <property type="gene ID" value="Hba_15591"/>
</dbReference>
<evidence type="ECO:0000256" key="7">
    <source>
        <dbReference type="ARBA" id="ARBA00023239"/>
    </source>
</evidence>
<dbReference type="PANTHER" id="PTHR11902">
    <property type="entry name" value="ENOLASE"/>
    <property type="match status" value="1"/>
</dbReference>
<keyword evidence="7" id="KW-0456">Lyase</keyword>
<dbReference type="Gene3D" id="3.30.390.10">
    <property type="entry name" value="Enolase-like, N-terminal domain"/>
    <property type="match status" value="2"/>
</dbReference>
<keyword evidence="6" id="KW-0324">Glycolysis</keyword>
<dbReference type="AlphaFoldDB" id="A0A1I7XDQ8"/>
<evidence type="ECO:0000313" key="15">
    <source>
        <dbReference type="WBParaSite" id="Hba_15591"/>
    </source>
</evidence>
<protein>
    <recommendedName>
        <fullName evidence="4">Enolase</fullName>
        <ecNumber evidence="3">4.2.1.11</ecNumber>
    </recommendedName>
    <alternativeName>
        <fullName evidence="8">2-phospho-D-glycerate hydro-lyase</fullName>
    </alternativeName>
    <alternativeName>
        <fullName evidence="9">2-phosphoglycerate dehydratase</fullName>
    </alternativeName>
</protein>
<keyword evidence="11" id="KW-1133">Transmembrane helix</keyword>
<dbReference type="Pfam" id="PF00113">
    <property type="entry name" value="Enolase_C"/>
    <property type="match status" value="1"/>
</dbReference>
<evidence type="ECO:0000313" key="14">
    <source>
        <dbReference type="Proteomes" id="UP000095283"/>
    </source>
</evidence>
<dbReference type="SUPFAM" id="SSF51604">
    <property type="entry name" value="Enolase C-terminal domain-like"/>
    <property type="match status" value="1"/>
</dbReference>
<evidence type="ECO:0000256" key="8">
    <source>
        <dbReference type="ARBA" id="ARBA00031125"/>
    </source>
</evidence>
<accession>A0A1I7XDQ8</accession>
<dbReference type="PRINTS" id="PR00148">
    <property type="entry name" value="ENOLASE"/>
</dbReference>
<keyword evidence="11" id="KW-0812">Transmembrane</keyword>
<dbReference type="SUPFAM" id="SSF54826">
    <property type="entry name" value="Enolase N-terminal domain-like"/>
    <property type="match status" value="1"/>
</dbReference>
<dbReference type="GO" id="GO:0006096">
    <property type="term" value="P:glycolytic process"/>
    <property type="evidence" value="ECO:0007669"/>
    <property type="project" value="UniProtKB-UniPathway"/>
</dbReference>
<proteinExistence type="inferred from homology"/>
<dbReference type="GO" id="GO:0000287">
    <property type="term" value="F:magnesium ion binding"/>
    <property type="evidence" value="ECO:0007669"/>
    <property type="project" value="InterPro"/>
</dbReference>
<dbReference type="EC" id="4.2.1.11" evidence="3"/>
<feature type="transmembrane region" description="Helical" evidence="11">
    <location>
        <begin position="1083"/>
        <end position="1102"/>
    </location>
</feature>
<dbReference type="Proteomes" id="UP000095283">
    <property type="component" value="Unplaced"/>
</dbReference>
<feature type="domain" description="Enolase C-terminal TIM barrel" evidence="12">
    <location>
        <begin position="71"/>
        <end position="220"/>
    </location>
</feature>
<keyword evidence="14" id="KW-1185">Reference proteome</keyword>
<evidence type="ECO:0000256" key="1">
    <source>
        <dbReference type="ARBA" id="ARBA00005031"/>
    </source>
</evidence>
<evidence type="ECO:0000256" key="2">
    <source>
        <dbReference type="ARBA" id="ARBA00009604"/>
    </source>
</evidence>